<evidence type="ECO:0000256" key="1">
    <source>
        <dbReference type="SAM" id="MobiDB-lite"/>
    </source>
</evidence>
<protein>
    <submittedName>
        <fullName evidence="2">Uncharacterized protein</fullName>
    </submittedName>
</protein>
<name>A0A8J5CJB4_CHIOP</name>
<dbReference type="PANTHER" id="PTHR46113">
    <property type="entry name" value="SNAC DOMAIN-CONTAINING PROTEIN"/>
    <property type="match status" value="1"/>
</dbReference>
<dbReference type="EMBL" id="JACEEZ010022484">
    <property type="protein sequence ID" value="KAG0712369.1"/>
    <property type="molecule type" value="Genomic_DNA"/>
</dbReference>
<sequence>MSATQHLAMVSATVVAAGGDMSEVVASPATIKRHRMSDRKKKAAEIRAKKTKPKYPILHWDGKIEYALGMHDDCNAVVLSGPGDCPPTFLGAPIVKRGTGQELCTKCLEILAVYDIPIESIIAAVFDTTASNTGIQQGCCTRLEQAIQHAILWNACRHHMAELHVKHMWSSFMPATKGPEEPMFKRFQKWYLPLAREAAAAAPSRQFPDPNVLVRWEWPADFTSSPHIGPYSITTNLALASKEWARAQLETTRSNEKITGSSQRVSTSISRRSRKGLDSVRRHMWYLVPEQVILCLFDDMVSDKEKKKVADALVALPAPRYFAPGKPNFQPVIRLLTDTRPSLAVYVTERSWLLFKLFRLDTAWLLTEPATWPLSPAYQELRDLTRDMKVVNDSAERAVKDVQEYANMTRDAGHIDDVIHTGRNRPPLPPLSSPQGRL</sequence>
<gene>
    <name evidence="2" type="ORF">GWK47_018621</name>
</gene>
<proteinExistence type="predicted"/>
<dbReference type="Proteomes" id="UP000770661">
    <property type="component" value="Unassembled WGS sequence"/>
</dbReference>
<evidence type="ECO:0000313" key="3">
    <source>
        <dbReference type="Proteomes" id="UP000770661"/>
    </source>
</evidence>
<feature type="region of interest" description="Disordered" evidence="1">
    <location>
        <begin position="416"/>
        <end position="438"/>
    </location>
</feature>
<dbReference type="AlphaFoldDB" id="A0A8J5CJB4"/>
<accession>A0A8J5CJB4</accession>
<keyword evidence="3" id="KW-1185">Reference proteome</keyword>
<evidence type="ECO:0000313" key="2">
    <source>
        <dbReference type="EMBL" id="KAG0712369.1"/>
    </source>
</evidence>
<dbReference type="PANTHER" id="PTHR46113:SF1">
    <property type="entry name" value="PEPTIDASE M17 LEUCYL AMINOPEPTIDASE N-TERMINAL DOMAIN-CONTAINING PROTEIN"/>
    <property type="match status" value="1"/>
</dbReference>
<reference evidence="2" key="1">
    <citation type="submission" date="2020-07" db="EMBL/GenBank/DDBJ databases">
        <title>The High-quality genome of the commercially important snow crab, Chionoecetes opilio.</title>
        <authorList>
            <person name="Jeong J.-H."/>
            <person name="Ryu S."/>
        </authorList>
    </citation>
    <scope>NUCLEOTIDE SEQUENCE</scope>
    <source>
        <strain evidence="2">MADBK_172401_WGS</strain>
        <tissue evidence="2">Digestive gland</tissue>
    </source>
</reference>
<dbReference type="OrthoDB" id="6626714at2759"/>
<comment type="caution">
    <text evidence="2">The sequence shown here is derived from an EMBL/GenBank/DDBJ whole genome shotgun (WGS) entry which is preliminary data.</text>
</comment>
<organism evidence="2 3">
    <name type="scientific">Chionoecetes opilio</name>
    <name type="common">Atlantic snow crab</name>
    <name type="synonym">Cancer opilio</name>
    <dbReference type="NCBI Taxonomy" id="41210"/>
    <lineage>
        <taxon>Eukaryota</taxon>
        <taxon>Metazoa</taxon>
        <taxon>Ecdysozoa</taxon>
        <taxon>Arthropoda</taxon>
        <taxon>Crustacea</taxon>
        <taxon>Multicrustacea</taxon>
        <taxon>Malacostraca</taxon>
        <taxon>Eumalacostraca</taxon>
        <taxon>Eucarida</taxon>
        <taxon>Decapoda</taxon>
        <taxon>Pleocyemata</taxon>
        <taxon>Brachyura</taxon>
        <taxon>Eubrachyura</taxon>
        <taxon>Majoidea</taxon>
        <taxon>Majidae</taxon>
        <taxon>Chionoecetes</taxon>
    </lineage>
</organism>